<evidence type="ECO:0000259" key="1">
    <source>
        <dbReference type="Pfam" id="PF06985"/>
    </source>
</evidence>
<sequence>MAAICANASVTILAVQGENANSGLKGFRGVSQPRDIDQIIHRLGTEVTVAQNPIRGNELERATDNSVWKARGWTYQEHLFARRKLIFDGDSIRWECSANIWREHTELSHDLKPLRVIYRLFESSIPDLRVLTTILHDYNRRSFTYPDALNAFSGIASTLGASFEGGFVSGLPTALFDLALLWLPNTPDFTQPTRMQRVVRLLSWKYHETLEAPRKQIHVSIFAHKESYLGAQIRCPPGWTQHHTSENPEAIYEAPDPRSPPLWFYRNTQPPKLEFWYPIPLPRPEDLFPNTLAPYISCRTQRAWLFAAEEILPNNGYRPTVSLRDQVGTWVGVLLPHDKLSMFGRPHRMLADPIELVEIAIGLCRDATSPWPGPIEIRHPDRIKTGQWYEYYWVMWIEWIEGVAYRKGLGRVCKHVWESQDRKPVDLMLG</sequence>
<dbReference type="OrthoDB" id="5428863at2759"/>
<evidence type="ECO:0000313" key="3">
    <source>
        <dbReference type="Proteomes" id="UP000800093"/>
    </source>
</evidence>
<keyword evidence="3" id="KW-1185">Reference proteome</keyword>
<gene>
    <name evidence="2" type="ORF">CC78DRAFT_598504</name>
</gene>
<dbReference type="Pfam" id="PF06985">
    <property type="entry name" value="HET"/>
    <property type="match status" value="1"/>
</dbReference>
<protein>
    <recommendedName>
        <fullName evidence="1">Heterokaryon incompatibility domain-containing protein</fullName>
    </recommendedName>
</protein>
<dbReference type="PANTHER" id="PTHR33112:SF12">
    <property type="entry name" value="HETEROKARYON INCOMPATIBILITY DOMAIN-CONTAINING PROTEIN"/>
    <property type="match status" value="1"/>
</dbReference>
<dbReference type="InterPro" id="IPR010730">
    <property type="entry name" value="HET"/>
</dbReference>
<feature type="domain" description="Heterokaryon incompatibility" evidence="1">
    <location>
        <begin position="1"/>
        <end position="77"/>
    </location>
</feature>
<dbReference type="AlphaFoldDB" id="A0A9P4K1L2"/>
<accession>A0A9P4K1L2</accession>
<dbReference type="Proteomes" id="UP000800093">
    <property type="component" value="Unassembled WGS sequence"/>
</dbReference>
<name>A0A9P4K1L2_9PLEO</name>
<evidence type="ECO:0000313" key="2">
    <source>
        <dbReference type="EMBL" id="KAF2257824.1"/>
    </source>
</evidence>
<organism evidence="2 3">
    <name type="scientific">Lojkania enalia</name>
    <dbReference type="NCBI Taxonomy" id="147567"/>
    <lineage>
        <taxon>Eukaryota</taxon>
        <taxon>Fungi</taxon>
        <taxon>Dikarya</taxon>
        <taxon>Ascomycota</taxon>
        <taxon>Pezizomycotina</taxon>
        <taxon>Dothideomycetes</taxon>
        <taxon>Pleosporomycetidae</taxon>
        <taxon>Pleosporales</taxon>
        <taxon>Pleosporales incertae sedis</taxon>
        <taxon>Lojkania</taxon>
    </lineage>
</organism>
<dbReference type="EMBL" id="ML986838">
    <property type="protein sequence ID" value="KAF2257824.1"/>
    <property type="molecule type" value="Genomic_DNA"/>
</dbReference>
<comment type="caution">
    <text evidence="2">The sequence shown here is derived from an EMBL/GenBank/DDBJ whole genome shotgun (WGS) entry which is preliminary data.</text>
</comment>
<dbReference type="PANTHER" id="PTHR33112">
    <property type="entry name" value="DOMAIN PROTEIN, PUTATIVE-RELATED"/>
    <property type="match status" value="1"/>
</dbReference>
<proteinExistence type="predicted"/>
<reference evidence="3" key="1">
    <citation type="journal article" date="2020" name="Stud. Mycol.">
        <title>101 Dothideomycetes genomes: A test case for predicting lifestyles and emergence of pathogens.</title>
        <authorList>
            <person name="Haridas S."/>
            <person name="Albert R."/>
            <person name="Binder M."/>
            <person name="Bloem J."/>
            <person name="LaButti K."/>
            <person name="Salamov A."/>
            <person name="Andreopoulos B."/>
            <person name="Baker S."/>
            <person name="Barry K."/>
            <person name="Bills G."/>
            <person name="Bluhm B."/>
            <person name="Cannon C."/>
            <person name="Castanera R."/>
            <person name="Culley D."/>
            <person name="Daum C."/>
            <person name="Ezra D."/>
            <person name="Gonzalez J."/>
            <person name="Henrissat B."/>
            <person name="Kuo A."/>
            <person name="Liang C."/>
            <person name="Lipzen A."/>
            <person name="Lutzoni F."/>
            <person name="Magnuson J."/>
            <person name="Mondo S."/>
            <person name="Nolan M."/>
            <person name="Ohm R."/>
            <person name="Pangilinan J."/>
            <person name="Park H.-J."/>
            <person name="Ramirez L."/>
            <person name="Alfaro M."/>
            <person name="Sun H."/>
            <person name="Tritt A."/>
            <person name="Yoshinaga Y."/>
            <person name="Zwiers L.-H."/>
            <person name="Turgeon B."/>
            <person name="Goodwin S."/>
            <person name="Spatafora J."/>
            <person name="Crous P."/>
            <person name="Grigoriev I."/>
        </authorList>
    </citation>
    <scope>NUCLEOTIDE SEQUENCE [LARGE SCALE GENOMIC DNA]</scope>
    <source>
        <strain evidence="3">CBS 304.66</strain>
    </source>
</reference>